<evidence type="ECO:0000256" key="2">
    <source>
        <dbReference type="ARBA" id="ARBA00022475"/>
    </source>
</evidence>
<dbReference type="InterPro" id="IPR001750">
    <property type="entry name" value="ND/Mrp_TM"/>
</dbReference>
<reference evidence="10" key="2">
    <citation type="journal article" date="2024" name="Nature">
        <title>Anoxygenic phototroph of the Chloroflexota uses a type I reaction centre.</title>
        <authorList>
            <person name="Tsuji J.M."/>
            <person name="Shaw N.A."/>
            <person name="Nagashima S."/>
            <person name="Venkiteswaran J.J."/>
            <person name="Schiff S.L."/>
            <person name="Watanabe T."/>
            <person name="Fukui M."/>
            <person name="Hanada S."/>
            <person name="Tank M."/>
            <person name="Neufeld J.D."/>
        </authorList>
    </citation>
    <scope>NUCLEOTIDE SEQUENCE</scope>
    <source>
        <strain evidence="10">L227-S17</strain>
    </source>
</reference>
<keyword evidence="6" id="KW-0520">NAD</keyword>
<proteinExistence type="inferred from homology"/>
<dbReference type="GO" id="GO:0005886">
    <property type="term" value="C:plasma membrane"/>
    <property type="evidence" value="ECO:0007669"/>
    <property type="project" value="UniProtKB-SubCell"/>
</dbReference>
<feature type="transmembrane region" description="Helical" evidence="6">
    <location>
        <begin position="181"/>
        <end position="200"/>
    </location>
</feature>
<comment type="catalytic activity">
    <reaction evidence="6">
        <text>a quinone + NADH + 5 H(+)(in) = a quinol + NAD(+) + 4 H(+)(out)</text>
        <dbReference type="Rhea" id="RHEA:57888"/>
        <dbReference type="ChEBI" id="CHEBI:15378"/>
        <dbReference type="ChEBI" id="CHEBI:24646"/>
        <dbReference type="ChEBI" id="CHEBI:57540"/>
        <dbReference type="ChEBI" id="CHEBI:57945"/>
        <dbReference type="ChEBI" id="CHEBI:132124"/>
    </reaction>
</comment>
<dbReference type="Proteomes" id="UP000521676">
    <property type="component" value="Unassembled WGS sequence"/>
</dbReference>
<evidence type="ECO:0000256" key="3">
    <source>
        <dbReference type="ARBA" id="ARBA00022692"/>
    </source>
</evidence>
<dbReference type="AlphaFoldDB" id="A0A8T7LS38"/>
<feature type="transmembrane region" description="Helical" evidence="6">
    <location>
        <begin position="354"/>
        <end position="375"/>
    </location>
</feature>
<keyword evidence="2 6" id="KW-1003">Cell membrane</keyword>
<feature type="domain" description="NADH:quinone oxidoreductase/Mrp antiporter transmembrane" evidence="8">
    <location>
        <begin position="144"/>
        <end position="444"/>
    </location>
</feature>
<keyword evidence="6" id="KW-0830">Ubiquinone</keyword>
<comment type="subunit">
    <text evidence="6">NDH-1 is composed of 14 different subunits. Subunits NuoA, H, J, K, L, M, N constitute the membrane sector of the complex.</text>
</comment>
<evidence type="ECO:0000256" key="1">
    <source>
        <dbReference type="ARBA" id="ARBA00004127"/>
    </source>
</evidence>
<dbReference type="Pfam" id="PF00361">
    <property type="entry name" value="Proton_antipo_M"/>
    <property type="match status" value="1"/>
</dbReference>
<dbReference type="EC" id="7.1.1.-" evidence="6"/>
<accession>A0A8T7LS38</accession>
<keyword evidence="12" id="KW-1185">Reference proteome</keyword>
<feature type="transmembrane region" description="Helical" evidence="6">
    <location>
        <begin position="321"/>
        <end position="342"/>
    </location>
</feature>
<dbReference type="Proteomes" id="UP001431572">
    <property type="component" value="Chromosome 1"/>
</dbReference>
<feature type="transmembrane region" description="Helical" evidence="6">
    <location>
        <begin position="94"/>
        <end position="114"/>
    </location>
</feature>
<evidence type="ECO:0000256" key="7">
    <source>
        <dbReference type="RuleBase" id="RU000320"/>
    </source>
</evidence>
<evidence type="ECO:0000256" key="5">
    <source>
        <dbReference type="ARBA" id="ARBA00023136"/>
    </source>
</evidence>
<comment type="function">
    <text evidence="6">NDH-1 shuttles electrons from NADH, via FMN and iron-sulfur (Fe-S) centers, to quinones in the respiratory chain. The immediate electron acceptor for the enzyme in this species is believed to be ubiquinone. Couples the redox reaction to proton translocation (for every two electrons transferred, four hydrogen ions are translocated across the cytoplasmic membrane), and thus conserves the redox energy in a proton gradient.</text>
</comment>
<dbReference type="InterPro" id="IPR010096">
    <property type="entry name" value="NADH-Q_OxRdtase_suN/2"/>
</dbReference>
<dbReference type="HAMAP" id="MF_00445">
    <property type="entry name" value="NDH1_NuoN_1"/>
    <property type="match status" value="1"/>
</dbReference>
<feature type="transmembrane region" description="Helical" evidence="6">
    <location>
        <begin position="475"/>
        <end position="495"/>
    </location>
</feature>
<dbReference type="EMBL" id="JACATZ010000001">
    <property type="protein sequence ID" value="NWJ44834.1"/>
    <property type="molecule type" value="Genomic_DNA"/>
</dbReference>
<organism evidence="9 11">
    <name type="scientific">Candidatus Chlorohelix allophototropha</name>
    <dbReference type="NCBI Taxonomy" id="3003348"/>
    <lineage>
        <taxon>Bacteria</taxon>
        <taxon>Bacillati</taxon>
        <taxon>Chloroflexota</taxon>
        <taxon>Chloroflexia</taxon>
        <taxon>Candidatus Chloroheliales</taxon>
        <taxon>Candidatus Chloroheliaceae</taxon>
        <taxon>Candidatus Chlorohelix</taxon>
    </lineage>
</organism>
<dbReference type="GO" id="GO:0042773">
    <property type="term" value="P:ATP synthesis coupled electron transport"/>
    <property type="evidence" value="ECO:0007669"/>
    <property type="project" value="InterPro"/>
</dbReference>
<evidence type="ECO:0000313" key="12">
    <source>
        <dbReference type="Proteomes" id="UP001431572"/>
    </source>
</evidence>
<gene>
    <name evidence="6" type="primary">nuoN</name>
    <name evidence="9" type="ORF">HXX08_03055</name>
    <name evidence="10" type="ORF">OZ401_002530</name>
</gene>
<protein>
    <recommendedName>
        <fullName evidence="6">NADH-quinone oxidoreductase subunit N</fullName>
        <ecNumber evidence="6">7.1.1.-</ecNumber>
    </recommendedName>
    <alternativeName>
        <fullName evidence="6">NADH dehydrogenase I subunit N</fullName>
    </alternativeName>
    <alternativeName>
        <fullName evidence="6">NDH-1 subunit N</fullName>
    </alternativeName>
</protein>
<feature type="transmembrane region" description="Helical" evidence="6">
    <location>
        <begin position="229"/>
        <end position="250"/>
    </location>
</feature>
<dbReference type="NCBIfam" id="TIGR01770">
    <property type="entry name" value="NDH_I_N"/>
    <property type="match status" value="1"/>
</dbReference>
<keyword evidence="6" id="KW-0813">Transport</keyword>
<dbReference type="RefSeq" id="WP_341468608.1">
    <property type="nucleotide sequence ID" value="NZ_CP128399.1"/>
</dbReference>
<evidence type="ECO:0000313" key="11">
    <source>
        <dbReference type="Proteomes" id="UP000521676"/>
    </source>
</evidence>
<name>A0A8T7LS38_9CHLR</name>
<feature type="transmembrane region" description="Helical" evidence="6">
    <location>
        <begin position="295"/>
        <end position="314"/>
    </location>
</feature>
<evidence type="ECO:0000313" key="10">
    <source>
        <dbReference type="EMBL" id="WJW66716.1"/>
    </source>
</evidence>
<comment type="subcellular location">
    <subcellularLocation>
        <location evidence="6">Cell membrane</location>
        <topology evidence="6">Multi-pass membrane protein</topology>
    </subcellularLocation>
    <subcellularLocation>
        <location evidence="1">Endomembrane system</location>
        <topology evidence="1">Multi-pass membrane protein</topology>
    </subcellularLocation>
    <subcellularLocation>
        <location evidence="7">Membrane</location>
        <topology evidence="7">Multi-pass membrane protein</topology>
    </subcellularLocation>
</comment>
<sequence length="520" mass="55706">MSLESVVLQISNVKPSFTGDDFIKLLPELIVLLSGTLITIIDMLIPKDKRPSLGWLALIGYSGALVAAVALFNYMPPTGVPSSSFGGMFIRDNFTTFLEIVFLISAILSVLIAPDYVLKRDMPIGDFYNIQSSAVLGMMVTAAAGDLTVIFVGIELISISVYILTGFARNDKGSAEGALKYFLLGIIATAILVYGMAWLFGMTGSTNLNEIRQAITATPGLKDDPGLTFAMLLLLVGFGFKIAAVPFHIWTPDAYEGAPTPITAFMSTGPKAAAFAAMVRVMVQGIPQLSEQWTIVIAVLAVLTMTLGNLVAIVQKSVKRMLAYSSIAHTGYIMIGLAAYVNSPEKGRDAIGSILLYSVIYVFMNMGAFGIAIWLQNTGNGIDEEDYNGLGSWAPIPALAMAVCLFSLTGLPPTGGFFGKFFVFRAAIDSDLTWLVIIGALNSAVSAFFYLRIIVAMYFRPAPEGIKERAQPTRALFITTALVLITAAILILGIYPGPALDWARDGATPFFEGIKTAIGK</sequence>
<keyword evidence="6" id="KW-0874">Quinone</keyword>
<feature type="transmembrane region" description="Helical" evidence="6">
    <location>
        <begin position="432"/>
        <end position="455"/>
    </location>
</feature>
<dbReference type="GO" id="GO:0012505">
    <property type="term" value="C:endomembrane system"/>
    <property type="evidence" value="ECO:0007669"/>
    <property type="project" value="UniProtKB-SubCell"/>
</dbReference>
<dbReference type="PANTHER" id="PTHR22773">
    <property type="entry name" value="NADH DEHYDROGENASE"/>
    <property type="match status" value="1"/>
</dbReference>
<feature type="transmembrane region" description="Helical" evidence="6">
    <location>
        <begin position="53"/>
        <end position="74"/>
    </location>
</feature>
<keyword evidence="5 6" id="KW-0472">Membrane</keyword>
<feature type="transmembrane region" description="Helical" evidence="6">
    <location>
        <begin position="387"/>
        <end position="412"/>
    </location>
</feature>
<evidence type="ECO:0000259" key="8">
    <source>
        <dbReference type="Pfam" id="PF00361"/>
    </source>
</evidence>
<comment type="similarity">
    <text evidence="6">Belongs to the complex I subunit 2 family.</text>
</comment>
<feature type="transmembrane region" description="Helical" evidence="6">
    <location>
        <begin position="150"/>
        <end position="169"/>
    </location>
</feature>
<keyword evidence="6" id="KW-1278">Translocase</keyword>
<keyword evidence="3 6" id="KW-0812">Transmembrane</keyword>
<dbReference type="GO" id="GO:0048038">
    <property type="term" value="F:quinone binding"/>
    <property type="evidence" value="ECO:0007669"/>
    <property type="project" value="UniProtKB-KW"/>
</dbReference>
<dbReference type="GO" id="GO:0050136">
    <property type="term" value="F:NADH dehydrogenase (quinone) (non-electrogenic) activity"/>
    <property type="evidence" value="ECO:0007669"/>
    <property type="project" value="UniProtKB-UniRule"/>
</dbReference>
<evidence type="ECO:0000313" key="9">
    <source>
        <dbReference type="EMBL" id="NWJ44834.1"/>
    </source>
</evidence>
<reference evidence="9 11" key="1">
    <citation type="submission" date="2020-06" db="EMBL/GenBank/DDBJ databases">
        <title>Anoxygenic phototrophic Chloroflexota member uses a Type I reaction center.</title>
        <authorList>
            <person name="Tsuji J.M."/>
            <person name="Shaw N.A."/>
            <person name="Nagashima S."/>
            <person name="Venkiteswaran J."/>
            <person name="Schiff S.L."/>
            <person name="Hanada S."/>
            <person name="Tank M."/>
            <person name="Neufeld J.D."/>
        </authorList>
    </citation>
    <scope>NUCLEOTIDE SEQUENCE [LARGE SCALE GENOMIC DNA]</scope>
    <source>
        <strain evidence="9">L227-S17</strain>
    </source>
</reference>
<feature type="transmembrane region" description="Helical" evidence="6">
    <location>
        <begin position="22"/>
        <end position="41"/>
    </location>
</feature>
<evidence type="ECO:0000256" key="6">
    <source>
        <dbReference type="HAMAP-Rule" id="MF_00445"/>
    </source>
</evidence>
<dbReference type="GO" id="GO:0008137">
    <property type="term" value="F:NADH dehydrogenase (ubiquinone) activity"/>
    <property type="evidence" value="ECO:0007669"/>
    <property type="project" value="InterPro"/>
</dbReference>
<dbReference type="EMBL" id="CP128399">
    <property type="protein sequence ID" value="WJW66716.1"/>
    <property type="molecule type" value="Genomic_DNA"/>
</dbReference>
<evidence type="ECO:0000256" key="4">
    <source>
        <dbReference type="ARBA" id="ARBA00022989"/>
    </source>
</evidence>
<keyword evidence="4 6" id="KW-1133">Transmembrane helix</keyword>